<accession>A0A250XFA6</accession>
<proteinExistence type="predicted"/>
<dbReference type="InterPro" id="IPR012674">
    <property type="entry name" value="Calycin"/>
</dbReference>
<protein>
    <recommendedName>
        <fullName evidence="3">Lipocalin/cytosolic fatty-acid binding domain-containing protein</fullName>
    </recommendedName>
</protein>
<dbReference type="EMBL" id="BEGY01000070">
    <property type="protein sequence ID" value="GAX81764.1"/>
    <property type="molecule type" value="Genomic_DNA"/>
</dbReference>
<keyword evidence="2" id="KW-1185">Reference proteome</keyword>
<dbReference type="SUPFAM" id="SSF50814">
    <property type="entry name" value="Lipocalins"/>
    <property type="match status" value="1"/>
</dbReference>
<gene>
    <name evidence="1" type="ORF">CEUSTIGMA_g9192.t1</name>
</gene>
<dbReference type="OrthoDB" id="9975758at2759"/>
<dbReference type="STRING" id="1157962.A0A250XFA6"/>
<reference evidence="1 2" key="1">
    <citation type="submission" date="2017-08" db="EMBL/GenBank/DDBJ databases">
        <title>Acidophilic green algal genome provides insights into adaptation to an acidic environment.</title>
        <authorList>
            <person name="Hirooka S."/>
            <person name="Hirose Y."/>
            <person name="Kanesaki Y."/>
            <person name="Higuchi S."/>
            <person name="Fujiwara T."/>
            <person name="Onuma R."/>
            <person name="Era A."/>
            <person name="Ohbayashi R."/>
            <person name="Uzuka A."/>
            <person name="Nozaki H."/>
            <person name="Yoshikawa H."/>
            <person name="Miyagishima S.Y."/>
        </authorList>
    </citation>
    <scope>NUCLEOTIDE SEQUENCE [LARGE SCALE GENOMIC DNA]</scope>
    <source>
        <strain evidence="1 2">NIES-2499</strain>
    </source>
</reference>
<organism evidence="1 2">
    <name type="scientific">Chlamydomonas eustigma</name>
    <dbReference type="NCBI Taxonomy" id="1157962"/>
    <lineage>
        <taxon>Eukaryota</taxon>
        <taxon>Viridiplantae</taxon>
        <taxon>Chlorophyta</taxon>
        <taxon>core chlorophytes</taxon>
        <taxon>Chlorophyceae</taxon>
        <taxon>CS clade</taxon>
        <taxon>Chlamydomonadales</taxon>
        <taxon>Chlamydomonadaceae</taxon>
        <taxon>Chlamydomonas</taxon>
    </lineage>
</organism>
<evidence type="ECO:0008006" key="3">
    <source>
        <dbReference type="Google" id="ProtNLM"/>
    </source>
</evidence>
<evidence type="ECO:0000313" key="2">
    <source>
        <dbReference type="Proteomes" id="UP000232323"/>
    </source>
</evidence>
<evidence type="ECO:0000313" key="1">
    <source>
        <dbReference type="EMBL" id="GAX81764.1"/>
    </source>
</evidence>
<sequence>MADLAFEQNPSAFSKEKFMGTWHVAHSTLAMWRKDKFRPRIVYGALPDGRWTDEVLYEVASGKGVTEKNITGIDSSLEKATRFRWRGNGLLWLVKCDCEVLAWDPEWQWCVVEFGKTPFTDSGIDVYSRIEGPLPQEKLDAILAVVLKEPRIADMVKAVGGVHTTLRRPDTVTQTGCM</sequence>
<name>A0A250XFA6_9CHLO</name>
<dbReference type="Proteomes" id="UP000232323">
    <property type="component" value="Unassembled WGS sequence"/>
</dbReference>
<comment type="caution">
    <text evidence="1">The sequence shown here is derived from an EMBL/GenBank/DDBJ whole genome shotgun (WGS) entry which is preliminary data.</text>
</comment>
<dbReference type="AlphaFoldDB" id="A0A250XFA6"/>